<evidence type="ECO:0000313" key="7">
    <source>
        <dbReference type="EMBL" id="KIJ32819.1"/>
    </source>
</evidence>
<evidence type="ECO:0000256" key="3">
    <source>
        <dbReference type="ARBA" id="ARBA00047591"/>
    </source>
</evidence>
<evidence type="ECO:0000256" key="5">
    <source>
        <dbReference type="SAM" id="SignalP"/>
    </source>
</evidence>
<keyword evidence="1" id="KW-1015">Disulfide bond</keyword>
<dbReference type="AlphaFoldDB" id="A0A0C9UDN8"/>
<feature type="domain" description="Fungal lipase-type" evidence="6">
    <location>
        <begin position="123"/>
        <end position="263"/>
    </location>
</feature>
<keyword evidence="8" id="KW-1185">Reference proteome</keyword>
<dbReference type="CDD" id="cd00519">
    <property type="entry name" value="Lipase_3"/>
    <property type="match status" value="1"/>
</dbReference>
<protein>
    <recommendedName>
        <fullName evidence="6">Fungal lipase-type domain-containing protein</fullName>
    </recommendedName>
</protein>
<evidence type="ECO:0000256" key="4">
    <source>
        <dbReference type="ARBA" id="ARBA00048461"/>
    </source>
</evidence>
<accession>A0A0C9UDN8</accession>
<comment type="catalytic activity">
    <reaction evidence="3">
        <text>a diacylglycerol + H2O = a monoacylglycerol + a fatty acid + H(+)</text>
        <dbReference type="Rhea" id="RHEA:32731"/>
        <dbReference type="ChEBI" id="CHEBI:15377"/>
        <dbReference type="ChEBI" id="CHEBI:15378"/>
        <dbReference type="ChEBI" id="CHEBI:17408"/>
        <dbReference type="ChEBI" id="CHEBI:18035"/>
        <dbReference type="ChEBI" id="CHEBI:28868"/>
    </reaction>
</comment>
<dbReference type="SUPFAM" id="SSF53474">
    <property type="entry name" value="alpha/beta-Hydrolases"/>
    <property type="match status" value="1"/>
</dbReference>
<feature type="signal peptide" evidence="5">
    <location>
        <begin position="1"/>
        <end position="27"/>
    </location>
</feature>
<dbReference type="InterPro" id="IPR051218">
    <property type="entry name" value="Sec_MonoDiacylglyc_Lipase"/>
</dbReference>
<dbReference type="EMBL" id="KN837221">
    <property type="protein sequence ID" value="KIJ32819.1"/>
    <property type="molecule type" value="Genomic_DNA"/>
</dbReference>
<organism evidence="7 8">
    <name type="scientific">Sphaerobolus stellatus (strain SS14)</name>
    <dbReference type="NCBI Taxonomy" id="990650"/>
    <lineage>
        <taxon>Eukaryota</taxon>
        <taxon>Fungi</taxon>
        <taxon>Dikarya</taxon>
        <taxon>Basidiomycota</taxon>
        <taxon>Agaricomycotina</taxon>
        <taxon>Agaricomycetes</taxon>
        <taxon>Phallomycetidae</taxon>
        <taxon>Geastrales</taxon>
        <taxon>Sphaerobolaceae</taxon>
        <taxon>Sphaerobolus</taxon>
    </lineage>
</organism>
<dbReference type="HOGENOM" id="CLU_032957_9_1_1"/>
<dbReference type="Proteomes" id="UP000054279">
    <property type="component" value="Unassembled WGS sequence"/>
</dbReference>
<dbReference type="Gene3D" id="3.40.50.1820">
    <property type="entry name" value="alpha/beta hydrolase"/>
    <property type="match status" value="1"/>
</dbReference>
<dbReference type="GO" id="GO:0006629">
    <property type="term" value="P:lipid metabolic process"/>
    <property type="evidence" value="ECO:0007669"/>
    <property type="project" value="InterPro"/>
</dbReference>
<dbReference type="OrthoDB" id="426718at2759"/>
<evidence type="ECO:0000259" key="6">
    <source>
        <dbReference type="Pfam" id="PF01764"/>
    </source>
</evidence>
<proteinExistence type="inferred from homology"/>
<dbReference type="InterPro" id="IPR029058">
    <property type="entry name" value="AB_hydrolase_fold"/>
</dbReference>
<name>A0A0C9UDN8_SPHS4</name>
<comment type="catalytic activity">
    <reaction evidence="4">
        <text>a monoacylglycerol + H2O = glycerol + a fatty acid + H(+)</text>
        <dbReference type="Rhea" id="RHEA:15245"/>
        <dbReference type="ChEBI" id="CHEBI:15377"/>
        <dbReference type="ChEBI" id="CHEBI:15378"/>
        <dbReference type="ChEBI" id="CHEBI:17408"/>
        <dbReference type="ChEBI" id="CHEBI:17754"/>
        <dbReference type="ChEBI" id="CHEBI:28868"/>
    </reaction>
</comment>
<sequence>MARRPRKAVKNATLSPLGLLLLQLAAGENDEPVAMLVLAKGEDEWGSRLVDGAVTALTTAKVNAFTPYTNYAKSAYCTPATTLAWSCANCNTNSDFIRTASGGTGTTIPYWRVRYDPTLKTVVVAHRGTNTTSIVSYWTDVTFALTALDSAYFPGITDLGIKVHNSFLTAHERAVSDILAATQKTLAAHPGASVTLVGHSLGAALALFDALYLPLHLPSGTTFKLVGYGMPRVGNDKFAEFINANFSDLTHINHEEDPVSILSGRALGFEHAHGEVHITDDGVWHACAGHDNTNSLCTVGTVTNIFVGQTADHTGPYNGISTGCS</sequence>
<reference evidence="7 8" key="1">
    <citation type="submission" date="2014-06" db="EMBL/GenBank/DDBJ databases">
        <title>Evolutionary Origins and Diversification of the Mycorrhizal Mutualists.</title>
        <authorList>
            <consortium name="DOE Joint Genome Institute"/>
            <consortium name="Mycorrhizal Genomics Consortium"/>
            <person name="Kohler A."/>
            <person name="Kuo A."/>
            <person name="Nagy L.G."/>
            <person name="Floudas D."/>
            <person name="Copeland A."/>
            <person name="Barry K.W."/>
            <person name="Cichocki N."/>
            <person name="Veneault-Fourrey C."/>
            <person name="LaButti K."/>
            <person name="Lindquist E.A."/>
            <person name="Lipzen A."/>
            <person name="Lundell T."/>
            <person name="Morin E."/>
            <person name="Murat C."/>
            <person name="Riley R."/>
            <person name="Ohm R."/>
            <person name="Sun H."/>
            <person name="Tunlid A."/>
            <person name="Henrissat B."/>
            <person name="Grigoriev I.V."/>
            <person name="Hibbett D.S."/>
            <person name="Martin F."/>
        </authorList>
    </citation>
    <scope>NUCLEOTIDE SEQUENCE [LARGE SCALE GENOMIC DNA]</scope>
    <source>
        <strain evidence="7 8">SS14</strain>
    </source>
</reference>
<gene>
    <name evidence="7" type="ORF">M422DRAFT_265302</name>
</gene>
<dbReference type="InterPro" id="IPR002921">
    <property type="entry name" value="Fungal_lipase-type"/>
</dbReference>
<evidence type="ECO:0000256" key="1">
    <source>
        <dbReference type="ARBA" id="ARBA00023157"/>
    </source>
</evidence>
<dbReference type="Pfam" id="PF01764">
    <property type="entry name" value="Lipase_3"/>
    <property type="match status" value="1"/>
</dbReference>
<feature type="chain" id="PRO_5002221036" description="Fungal lipase-type domain-containing protein" evidence="5">
    <location>
        <begin position="28"/>
        <end position="325"/>
    </location>
</feature>
<dbReference type="PANTHER" id="PTHR45856:SF25">
    <property type="entry name" value="FUNGAL LIPASE-LIKE DOMAIN-CONTAINING PROTEIN"/>
    <property type="match status" value="1"/>
</dbReference>
<keyword evidence="5" id="KW-0732">Signal</keyword>
<comment type="similarity">
    <text evidence="2">Belongs to the AB hydrolase superfamily. Lipase family. Class 3 subfamily.</text>
</comment>
<evidence type="ECO:0000256" key="2">
    <source>
        <dbReference type="ARBA" id="ARBA00043996"/>
    </source>
</evidence>
<dbReference type="PANTHER" id="PTHR45856">
    <property type="entry name" value="ALPHA/BETA-HYDROLASES SUPERFAMILY PROTEIN"/>
    <property type="match status" value="1"/>
</dbReference>
<evidence type="ECO:0000313" key="8">
    <source>
        <dbReference type="Proteomes" id="UP000054279"/>
    </source>
</evidence>